<dbReference type="RefSeq" id="WP_345496335.1">
    <property type="nucleotide sequence ID" value="NZ_BAABJM010000002.1"/>
</dbReference>
<keyword evidence="8" id="KW-0238">DNA-binding</keyword>
<dbReference type="CDD" id="cd01107">
    <property type="entry name" value="HTH_BmrR"/>
    <property type="match status" value="1"/>
</dbReference>
<dbReference type="SUPFAM" id="SSF55979">
    <property type="entry name" value="DNA clamp"/>
    <property type="match status" value="2"/>
</dbReference>
<comment type="similarity">
    <text evidence="2">Belongs to the beta sliding clamp family.</text>
</comment>
<protein>
    <submittedName>
        <fullName evidence="10">MerR family transcriptional regulator</fullName>
    </submittedName>
</protein>
<dbReference type="Proteomes" id="UP001500603">
    <property type="component" value="Unassembled WGS sequence"/>
</dbReference>
<dbReference type="SMART" id="SM00480">
    <property type="entry name" value="POL3Bc"/>
    <property type="match status" value="1"/>
</dbReference>
<dbReference type="InterPro" id="IPR046938">
    <property type="entry name" value="DNA_clamp_sf"/>
</dbReference>
<evidence type="ECO:0000313" key="11">
    <source>
        <dbReference type="Proteomes" id="UP001500603"/>
    </source>
</evidence>
<keyword evidence="11" id="KW-1185">Reference proteome</keyword>
<evidence type="ECO:0000256" key="3">
    <source>
        <dbReference type="ARBA" id="ARBA00022490"/>
    </source>
</evidence>
<dbReference type="SUPFAM" id="SSF46955">
    <property type="entry name" value="Putative DNA-binding domain"/>
    <property type="match status" value="1"/>
</dbReference>
<dbReference type="EMBL" id="BAABJM010000002">
    <property type="protein sequence ID" value="GAA5056410.1"/>
    <property type="molecule type" value="Genomic_DNA"/>
</dbReference>
<dbReference type="Gene3D" id="3.10.150.10">
    <property type="entry name" value="DNA Polymerase III, subunit A, domain 2"/>
    <property type="match status" value="2"/>
</dbReference>
<comment type="caution">
    <text evidence="10">The sequence shown here is derived from an EMBL/GenBank/DDBJ whole genome shotgun (WGS) entry which is preliminary data.</text>
</comment>
<dbReference type="InterPro" id="IPR000551">
    <property type="entry name" value="MerR-type_HTH_dom"/>
</dbReference>
<dbReference type="PROSITE" id="PS00552">
    <property type="entry name" value="HTH_MERR_1"/>
    <property type="match status" value="1"/>
</dbReference>
<feature type="domain" description="HTH merR-type" evidence="9">
    <location>
        <begin position="9"/>
        <end position="79"/>
    </location>
</feature>
<dbReference type="Pfam" id="PF02768">
    <property type="entry name" value="DNA_pol3_beta_3"/>
    <property type="match status" value="1"/>
</dbReference>
<dbReference type="PANTHER" id="PTHR30478">
    <property type="entry name" value="DNA POLYMERASE III SUBUNIT BETA"/>
    <property type="match status" value="1"/>
</dbReference>
<dbReference type="PANTHER" id="PTHR30478:SF0">
    <property type="entry name" value="BETA SLIDING CLAMP"/>
    <property type="match status" value="1"/>
</dbReference>
<evidence type="ECO:0000256" key="1">
    <source>
        <dbReference type="ARBA" id="ARBA00004496"/>
    </source>
</evidence>
<keyword evidence="5" id="KW-0548">Nucleotidyltransferase</keyword>
<organism evidence="10 11">
    <name type="scientific">Nocardia callitridis</name>
    <dbReference type="NCBI Taxonomy" id="648753"/>
    <lineage>
        <taxon>Bacteria</taxon>
        <taxon>Bacillati</taxon>
        <taxon>Actinomycetota</taxon>
        <taxon>Actinomycetes</taxon>
        <taxon>Mycobacteriales</taxon>
        <taxon>Nocardiaceae</taxon>
        <taxon>Nocardia</taxon>
    </lineage>
</organism>
<comment type="subcellular location">
    <subcellularLocation>
        <location evidence="1">Cytoplasm</location>
    </subcellularLocation>
</comment>
<keyword evidence="6" id="KW-0235">DNA replication</keyword>
<dbReference type="Pfam" id="PF13411">
    <property type="entry name" value="MerR_1"/>
    <property type="match status" value="1"/>
</dbReference>
<proteinExistence type="inferred from homology"/>
<evidence type="ECO:0000256" key="6">
    <source>
        <dbReference type="ARBA" id="ARBA00022705"/>
    </source>
</evidence>
<dbReference type="InterPro" id="IPR022635">
    <property type="entry name" value="DNA_polIII_beta_C"/>
</dbReference>
<evidence type="ECO:0000259" key="9">
    <source>
        <dbReference type="PROSITE" id="PS50937"/>
    </source>
</evidence>
<dbReference type="InterPro" id="IPR009061">
    <property type="entry name" value="DNA-bd_dom_put_sf"/>
</dbReference>
<keyword evidence="7" id="KW-0239">DNA-directed DNA polymerase</keyword>
<evidence type="ECO:0000256" key="7">
    <source>
        <dbReference type="ARBA" id="ARBA00022932"/>
    </source>
</evidence>
<evidence type="ECO:0000256" key="4">
    <source>
        <dbReference type="ARBA" id="ARBA00022679"/>
    </source>
</evidence>
<dbReference type="InterPro" id="IPR001001">
    <property type="entry name" value="DNA_polIII_beta"/>
</dbReference>
<dbReference type="InterPro" id="IPR022637">
    <property type="entry name" value="DNA_polIII_beta_cen"/>
</dbReference>
<dbReference type="PROSITE" id="PS50937">
    <property type="entry name" value="HTH_MERR_2"/>
    <property type="match status" value="1"/>
</dbReference>
<dbReference type="Gene3D" id="1.10.1660.10">
    <property type="match status" value="1"/>
</dbReference>
<dbReference type="CDD" id="cd00140">
    <property type="entry name" value="beta_clamp"/>
    <property type="match status" value="1"/>
</dbReference>
<evidence type="ECO:0000256" key="8">
    <source>
        <dbReference type="ARBA" id="ARBA00023125"/>
    </source>
</evidence>
<gene>
    <name evidence="10" type="ORF">GCM10023318_33810</name>
</gene>
<evidence type="ECO:0000256" key="5">
    <source>
        <dbReference type="ARBA" id="ARBA00022695"/>
    </source>
</evidence>
<evidence type="ECO:0000313" key="10">
    <source>
        <dbReference type="EMBL" id="GAA5056410.1"/>
    </source>
</evidence>
<accession>A0ABP9KDD8</accession>
<reference evidence="11" key="1">
    <citation type="journal article" date="2019" name="Int. J. Syst. Evol. Microbiol.">
        <title>The Global Catalogue of Microorganisms (GCM) 10K type strain sequencing project: providing services to taxonomists for standard genome sequencing and annotation.</title>
        <authorList>
            <consortium name="The Broad Institute Genomics Platform"/>
            <consortium name="The Broad Institute Genome Sequencing Center for Infectious Disease"/>
            <person name="Wu L."/>
            <person name="Ma J."/>
        </authorList>
    </citation>
    <scope>NUCLEOTIDE SEQUENCE [LARGE SCALE GENOMIC DNA]</scope>
    <source>
        <strain evidence="11">JCM 18298</strain>
    </source>
</reference>
<keyword evidence="3" id="KW-0963">Cytoplasm</keyword>
<name>A0ABP9KDD8_9NOCA</name>
<dbReference type="Pfam" id="PF02767">
    <property type="entry name" value="DNA_pol3_beta_2"/>
    <property type="match status" value="1"/>
</dbReference>
<dbReference type="SMART" id="SM00422">
    <property type="entry name" value="HTH_MERR"/>
    <property type="match status" value="1"/>
</dbReference>
<keyword evidence="4" id="KW-0808">Transferase</keyword>
<evidence type="ECO:0000256" key="2">
    <source>
        <dbReference type="ARBA" id="ARBA00010752"/>
    </source>
</evidence>
<sequence length="352" mass="38162">MTETEPATLITIGVLAKASGLTVSALRFYDDCGLLTPTRVDPITGYRYYTDEQCRRADLIRRLRTIEVPLDQISAILTEDTAHAHQLLDEHVERLELRAREAIQTAESIKHELAARPSGDYVALSGHLLAEAIRQVRSAAATDPEIPVLTGVSVVVSTNSTTVAATDRYRLSTRTLVPRDHRGDWALVLDPRDLDTVIDLLTDTDEVVAAPAPDGLHLAVAAHADYRCRTIPEQFPDLDTLLAGLAPVSTRVVIDRNALLAGLESDYTSVSFAITQEGLAIAGTDRATQHLSAAVTGDDLTLHFNPHLLRPAIETALGPDIMLDLSTPAQPLTLRSATDGDLTTLVMPIKHE</sequence>